<evidence type="ECO:0008006" key="5">
    <source>
        <dbReference type="Google" id="ProtNLM"/>
    </source>
</evidence>
<accession>A0A7W9SM93</accession>
<protein>
    <recommendedName>
        <fullName evidence="5">DUF4350 domain-containing protein</fullName>
    </recommendedName>
</protein>
<comment type="caution">
    <text evidence="3">The sequence shown here is derived from an EMBL/GenBank/DDBJ whole genome shotgun (WGS) entry which is preliminary data.</text>
</comment>
<keyword evidence="1" id="KW-1133">Transmembrane helix</keyword>
<proteinExistence type="predicted"/>
<feature type="transmembrane region" description="Helical" evidence="1">
    <location>
        <begin position="336"/>
        <end position="356"/>
    </location>
</feature>
<organism evidence="3 4">
    <name type="scientific">Armatimonas rosea</name>
    <dbReference type="NCBI Taxonomy" id="685828"/>
    <lineage>
        <taxon>Bacteria</taxon>
        <taxon>Bacillati</taxon>
        <taxon>Armatimonadota</taxon>
        <taxon>Armatimonadia</taxon>
        <taxon>Armatimonadales</taxon>
        <taxon>Armatimonadaceae</taxon>
        <taxon>Armatimonas</taxon>
    </lineage>
</organism>
<keyword evidence="1" id="KW-0472">Membrane</keyword>
<feature type="signal peptide" evidence="2">
    <location>
        <begin position="1"/>
        <end position="22"/>
    </location>
</feature>
<keyword evidence="2" id="KW-0732">Signal</keyword>
<feature type="transmembrane region" description="Helical" evidence="1">
    <location>
        <begin position="307"/>
        <end position="329"/>
    </location>
</feature>
<dbReference type="Proteomes" id="UP000520814">
    <property type="component" value="Unassembled WGS sequence"/>
</dbReference>
<dbReference type="RefSeq" id="WP_184192853.1">
    <property type="nucleotide sequence ID" value="NZ_JACHGW010000001.1"/>
</dbReference>
<keyword evidence="4" id="KW-1185">Reference proteome</keyword>
<feature type="chain" id="PRO_5031065780" description="DUF4350 domain-containing protein" evidence="2">
    <location>
        <begin position="23"/>
        <end position="578"/>
    </location>
</feature>
<evidence type="ECO:0000256" key="2">
    <source>
        <dbReference type="SAM" id="SignalP"/>
    </source>
</evidence>
<evidence type="ECO:0000313" key="3">
    <source>
        <dbReference type="EMBL" id="MBB6049241.1"/>
    </source>
</evidence>
<evidence type="ECO:0000313" key="4">
    <source>
        <dbReference type="Proteomes" id="UP000520814"/>
    </source>
</evidence>
<dbReference type="AlphaFoldDB" id="A0A7W9SM93"/>
<sequence>MRRLTLTALLGLSLLTVSTALAAGPDLSAKPRFGAALMPGYDQPVTVTVTNPADAGAFTGEVVLQRGQQSWRAPVSLPAGPSVATVDLRIYIPANSWYPTALSLRGSHGENKSIPWNPAVKPTNLLRVLVVTKDGNLPTEWEALNGQTRGVHRSLGYLAKAGPRRRPDEPYRGGQLPEEDYLSVVAASPTQLTDQAGDLDQFGIVVLSGELGLSEAQSAALRRWVNAGGTLIPLPAETDGPVEAVERLGVGRIRHVGLENPAPLLTSWNQVGALRAAQASDGDYYNQGSQNFFPQILQNSDVKAPPFSTIALFLGAYLFAVVPLQYIVLRRLDKREWAWGTTPLLAGVFAVGAYVVGSQGRSDTAFYTSAAVIETGSGQTTGNAVARYGLYSPHRTTYSLTAPTPDTTFFRTVGDVVNLATQQNTGQPPRLDEFSVPQWAMRSVAFQSKDLPLGGGIVADLKEVRGMLTGTITNNTPVVLESVTLHRYGMVGRVETIAPGQTVTVQSAEMPWRSTTGLEPERRYYSMLTENNLRSWGSKTEVVITALTPQDLVPLQLGGGKAVAKTTNSLLIVHAPLK</sequence>
<gene>
    <name evidence="3" type="ORF">HNQ39_001003</name>
</gene>
<dbReference type="EMBL" id="JACHGW010000001">
    <property type="protein sequence ID" value="MBB6049241.1"/>
    <property type="molecule type" value="Genomic_DNA"/>
</dbReference>
<reference evidence="3 4" key="1">
    <citation type="submission" date="2020-08" db="EMBL/GenBank/DDBJ databases">
        <title>Genomic Encyclopedia of Type Strains, Phase IV (KMG-IV): sequencing the most valuable type-strain genomes for metagenomic binning, comparative biology and taxonomic classification.</title>
        <authorList>
            <person name="Goeker M."/>
        </authorList>
    </citation>
    <scope>NUCLEOTIDE SEQUENCE [LARGE SCALE GENOMIC DNA]</scope>
    <source>
        <strain evidence="3 4">DSM 23562</strain>
    </source>
</reference>
<evidence type="ECO:0000256" key="1">
    <source>
        <dbReference type="SAM" id="Phobius"/>
    </source>
</evidence>
<name>A0A7W9SM93_ARMRO</name>
<keyword evidence="1" id="KW-0812">Transmembrane</keyword>